<protein>
    <submittedName>
        <fullName evidence="1">Uncharacterized protein</fullName>
    </submittedName>
</protein>
<dbReference type="HOGENOM" id="CLU_1468641_0_0_1"/>
<evidence type="ECO:0000313" key="1">
    <source>
        <dbReference type="EMBL" id="KIJ12974.1"/>
    </source>
</evidence>
<name>A0A0C9SUV0_PAXIN</name>
<organism evidence="1 2">
    <name type="scientific">Paxillus involutus ATCC 200175</name>
    <dbReference type="NCBI Taxonomy" id="664439"/>
    <lineage>
        <taxon>Eukaryota</taxon>
        <taxon>Fungi</taxon>
        <taxon>Dikarya</taxon>
        <taxon>Basidiomycota</taxon>
        <taxon>Agaricomycotina</taxon>
        <taxon>Agaricomycetes</taxon>
        <taxon>Agaricomycetidae</taxon>
        <taxon>Boletales</taxon>
        <taxon>Paxilineae</taxon>
        <taxon>Paxillaceae</taxon>
        <taxon>Paxillus</taxon>
    </lineage>
</organism>
<reference evidence="2" key="2">
    <citation type="submission" date="2015-01" db="EMBL/GenBank/DDBJ databases">
        <title>Evolutionary Origins and Diversification of the Mycorrhizal Mutualists.</title>
        <authorList>
            <consortium name="DOE Joint Genome Institute"/>
            <consortium name="Mycorrhizal Genomics Consortium"/>
            <person name="Kohler A."/>
            <person name="Kuo A."/>
            <person name="Nagy L.G."/>
            <person name="Floudas D."/>
            <person name="Copeland A."/>
            <person name="Barry K.W."/>
            <person name="Cichocki N."/>
            <person name="Veneault-Fourrey C."/>
            <person name="LaButti K."/>
            <person name="Lindquist E.A."/>
            <person name="Lipzen A."/>
            <person name="Lundell T."/>
            <person name="Morin E."/>
            <person name="Murat C."/>
            <person name="Riley R."/>
            <person name="Ohm R."/>
            <person name="Sun H."/>
            <person name="Tunlid A."/>
            <person name="Henrissat B."/>
            <person name="Grigoriev I.V."/>
            <person name="Hibbett D.S."/>
            <person name="Martin F."/>
        </authorList>
    </citation>
    <scope>NUCLEOTIDE SEQUENCE [LARGE SCALE GENOMIC DNA]</scope>
    <source>
        <strain evidence="2">ATCC 200175</strain>
    </source>
</reference>
<dbReference type="AlphaFoldDB" id="A0A0C9SUV0"/>
<dbReference type="EMBL" id="KN819357">
    <property type="protein sequence ID" value="KIJ12974.1"/>
    <property type="molecule type" value="Genomic_DNA"/>
</dbReference>
<reference evidence="1 2" key="1">
    <citation type="submission" date="2014-06" db="EMBL/GenBank/DDBJ databases">
        <authorList>
            <consortium name="DOE Joint Genome Institute"/>
            <person name="Kuo A."/>
            <person name="Kohler A."/>
            <person name="Nagy L.G."/>
            <person name="Floudas D."/>
            <person name="Copeland A."/>
            <person name="Barry K.W."/>
            <person name="Cichocki N."/>
            <person name="Veneault-Fourrey C."/>
            <person name="LaButti K."/>
            <person name="Lindquist E.A."/>
            <person name="Lipzen A."/>
            <person name="Lundell T."/>
            <person name="Morin E."/>
            <person name="Murat C."/>
            <person name="Sun H."/>
            <person name="Tunlid A."/>
            <person name="Henrissat B."/>
            <person name="Grigoriev I.V."/>
            <person name="Hibbett D.S."/>
            <person name="Martin F."/>
            <person name="Nordberg H.P."/>
            <person name="Cantor M.N."/>
            <person name="Hua S.X."/>
        </authorList>
    </citation>
    <scope>NUCLEOTIDE SEQUENCE [LARGE SCALE GENOMIC DNA]</scope>
    <source>
        <strain evidence="1 2">ATCC 200175</strain>
    </source>
</reference>
<gene>
    <name evidence="1" type="ORF">PAXINDRAFT_14189</name>
</gene>
<proteinExistence type="predicted"/>
<accession>A0A0C9SUV0</accession>
<keyword evidence="2" id="KW-1185">Reference proteome</keyword>
<evidence type="ECO:0000313" key="2">
    <source>
        <dbReference type="Proteomes" id="UP000053647"/>
    </source>
</evidence>
<dbReference type="Proteomes" id="UP000053647">
    <property type="component" value="Unassembled WGS sequence"/>
</dbReference>
<sequence>MSHHDLARDFTVLKHIRCRMLGRPGNSAVSELEFVHKNPTGSLAAIIAPKLQSVMDCDLSSSALKNEKAHKSFIQAHRKNARGLNWICDDDFCIPVGTQKRATHTQFDGRSLAAIIAPKLQSVMDCDLSSSALKNEKAHKSFIQAHRKNARGLNWICDDDFCIPVGTQKRATHTQFDGRICVPD</sequence>